<dbReference type="InterPro" id="IPR013549">
    <property type="entry name" value="DUF1731"/>
</dbReference>
<organism evidence="4">
    <name type="scientific">uncultured Sulfurovum sp</name>
    <dbReference type="NCBI Taxonomy" id="269237"/>
    <lineage>
        <taxon>Bacteria</taxon>
        <taxon>Pseudomonadati</taxon>
        <taxon>Campylobacterota</taxon>
        <taxon>Epsilonproteobacteria</taxon>
        <taxon>Campylobacterales</taxon>
        <taxon>Sulfurovaceae</taxon>
        <taxon>Sulfurovum</taxon>
        <taxon>environmental samples</taxon>
    </lineage>
</organism>
<dbReference type="InterPro" id="IPR036291">
    <property type="entry name" value="NAD(P)-bd_dom_sf"/>
</dbReference>
<dbReference type="EMBL" id="CACVAX010000039">
    <property type="protein sequence ID" value="CAA6813445.1"/>
    <property type="molecule type" value="Genomic_DNA"/>
</dbReference>
<dbReference type="Pfam" id="PF01370">
    <property type="entry name" value="Epimerase"/>
    <property type="match status" value="1"/>
</dbReference>
<comment type="similarity">
    <text evidence="1">Belongs to the NAD(P)-dependent epimerase/dehydratase family. SDR39U1 subfamily.</text>
</comment>
<dbReference type="Pfam" id="PF08338">
    <property type="entry name" value="DUF1731"/>
    <property type="match status" value="1"/>
</dbReference>
<dbReference type="PANTHER" id="PTHR11092">
    <property type="entry name" value="SUGAR NUCLEOTIDE EPIMERASE RELATED"/>
    <property type="match status" value="1"/>
</dbReference>
<dbReference type="AlphaFoldDB" id="A0A6S6T5C9"/>
<dbReference type="SUPFAM" id="SSF51735">
    <property type="entry name" value="NAD(P)-binding Rossmann-fold domains"/>
    <property type="match status" value="1"/>
</dbReference>
<protein>
    <submittedName>
        <fullName evidence="4">Cell division inhibitor</fullName>
    </submittedName>
</protein>
<dbReference type="InterPro" id="IPR010099">
    <property type="entry name" value="SDR39U1"/>
</dbReference>
<dbReference type="PANTHER" id="PTHR11092:SF0">
    <property type="entry name" value="EPIMERASE FAMILY PROTEIN SDR39U1"/>
    <property type="match status" value="1"/>
</dbReference>
<feature type="domain" description="DUF1731" evidence="3">
    <location>
        <begin position="237"/>
        <end position="283"/>
    </location>
</feature>
<accession>A0A6S6T5C9</accession>
<dbReference type="InterPro" id="IPR001509">
    <property type="entry name" value="Epimerase_deHydtase"/>
</dbReference>
<evidence type="ECO:0000259" key="2">
    <source>
        <dbReference type="Pfam" id="PF01370"/>
    </source>
</evidence>
<sequence length="289" mass="32198">MKTIAISGMSGFVGTHLSQYLTQQGYQLIKITRNDLKNIDKLTAKIEKVEALINLAGANIIQRWTKSYKKVLYSSRIDSTQMLVKAMSKAQIPPKVFISTSAIGIYKNNRLYNETSTELENNFLANLCKDWETEAKKAEALNIRTVICRFGIILAKDGGALQKMLMPFKLGLGGVIGTGQQAVSFIHIHDLKRFYLHAIRHEEVEGIYNMTTPYPTTNKGLTKALGKVLNRPSILPLPTFVVKLALGQGSIVLTDGQSVLPKRVLESSFHFEFESINEVMEDLFLNSSG</sequence>
<evidence type="ECO:0000256" key="1">
    <source>
        <dbReference type="ARBA" id="ARBA00009353"/>
    </source>
</evidence>
<proteinExistence type="inferred from homology"/>
<gene>
    <name evidence="4" type="ORF">HELGO_WM6522</name>
</gene>
<feature type="domain" description="NAD-dependent epimerase/dehydratase" evidence="2">
    <location>
        <begin position="4"/>
        <end position="209"/>
    </location>
</feature>
<name>A0A6S6T5C9_9BACT</name>
<evidence type="ECO:0000259" key="3">
    <source>
        <dbReference type="Pfam" id="PF08338"/>
    </source>
</evidence>
<evidence type="ECO:0000313" key="4">
    <source>
        <dbReference type="EMBL" id="CAA6813445.1"/>
    </source>
</evidence>
<reference evidence="4" key="1">
    <citation type="submission" date="2020-01" db="EMBL/GenBank/DDBJ databases">
        <authorList>
            <person name="Meier V. D."/>
            <person name="Meier V D."/>
        </authorList>
    </citation>
    <scope>NUCLEOTIDE SEQUENCE</scope>
    <source>
        <strain evidence="4">HLG_WM_MAG_04</strain>
    </source>
</reference>
<dbReference type="Gene3D" id="3.40.50.720">
    <property type="entry name" value="NAD(P)-binding Rossmann-like Domain"/>
    <property type="match status" value="1"/>
</dbReference>
<dbReference type="NCBIfam" id="TIGR01777">
    <property type="entry name" value="yfcH"/>
    <property type="match status" value="1"/>
</dbReference>
<dbReference type="CDD" id="cd05242">
    <property type="entry name" value="SDR_a8"/>
    <property type="match status" value="1"/>
</dbReference>